<proteinExistence type="predicted"/>
<dbReference type="Gene3D" id="3.60.10.10">
    <property type="entry name" value="Endonuclease/exonuclease/phosphatase"/>
    <property type="match status" value="1"/>
</dbReference>
<dbReference type="GO" id="GO:0003824">
    <property type="term" value="F:catalytic activity"/>
    <property type="evidence" value="ECO:0007669"/>
    <property type="project" value="InterPro"/>
</dbReference>
<feature type="domain" description="Endonuclease/exonuclease/phosphatase" evidence="1">
    <location>
        <begin position="71"/>
        <end position="184"/>
    </location>
</feature>
<organism evidence="2 3">
    <name type="scientific">Mytilus edulis</name>
    <name type="common">Blue mussel</name>
    <dbReference type="NCBI Taxonomy" id="6550"/>
    <lineage>
        <taxon>Eukaryota</taxon>
        <taxon>Metazoa</taxon>
        <taxon>Spiralia</taxon>
        <taxon>Lophotrochozoa</taxon>
        <taxon>Mollusca</taxon>
        <taxon>Bivalvia</taxon>
        <taxon>Autobranchia</taxon>
        <taxon>Pteriomorphia</taxon>
        <taxon>Mytilida</taxon>
        <taxon>Mytiloidea</taxon>
        <taxon>Mytilidae</taxon>
        <taxon>Mytilinae</taxon>
        <taxon>Mytilus</taxon>
    </lineage>
</organism>
<evidence type="ECO:0000313" key="3">
    <source>
        <dbReference type="Proteomes" id="UP000683360"/>
    </source>
</evidence>
<dbReference type="PANTHER" id="PTHR33395">
    <property type="entry name" value="TRANSCRIPTASE, PUTATIVE-RELATED-RELATED"/>
    <property type="match status" value="1"/>
</dbReference>
<reference evidence="2" key="1">
    <citation type="submission" date="2021-03" db="EMBL/GenBank/DDBJ databases">
        <authorList>
            <person name="Bekaert M."/>
        </authorList>
    </citation>
    <scope>NUCLEOTIDE SEQUENCE</scope>
</reference>
<accession>A0A8S3VRL6</accession>
<dbReference type="OrthoDB" id="6157628at2759"/>
<name>A0A8S3VRL6_MYTED</name>
<evidence type="ECO:0000259" key="1">
    <source>
        <dbReference type="Pfam" id="PF14529"/>
    </source>
</evidence>
<dbReference type="AlphaFoldDB" id="A0A8S3VRL6"/>
<dbReference type="Pfam" id="PF14529">
    <property type="entry name" value="Exo_endo_phos_2"/>
    <property type="match status" value="1"/>
</dbReference>
<dbReference type="GO" id="GO:0007508">
    <property type="term" value="P:larval heart development"/>
    <property type="evidence" value="ECO:0007669"/>
    <property type="project" value="TreeGrafter"/>
</dbReference>
<dbReference type="InterPro" id="IPR036691">
    <property type="entry name" value="Endo/exonu/phosph_ase_sf"/>
</dbReference>
<sequence>MGTETWLLPSICSAEIFPPNYEVIRKDRKDGYGGVLLAIKKEYISDSIETTTTSEAVFAKLNLGKNLSLIIGSVYRPPSSDTNYMDQLCETIEHVHQSNKNSVLWIGGDLNLPDINWNSTSIQGNKVNSGINKRLLDMIHNCHMEQTVTFPTRLDNTLDLFLTNRPSLINRCSPLPGISDHDAVFIETSAAAKRGKPVKRKIHLWKRADNEKLKKNV</sequence>
<dbReference type="PANTHER" id="PTHR33395:SF22">
    <property type="entry name" value="REVERSE TRANSCRIPTASE DOMAIN-CONTAINING PROTEIN"/>
    <property type="match status" value="1"/>
</dbReference>
<dbReference type="GO" id="GO:0031012">
    <property type="term" value="C:extracellular matrix"/>
    <property type="evidence" value="ECO:0007669"/>
    <property type="project" value="TreeGrafter"/>
</dbReference>
<dbReference type="GO" id="GO:0061343">
    <property type="term" value="P:cell adhesion involved in heart morphogenesis"/>
    <property type="evidence" value="ECO:0007669"/>
    <property type="project" value="TreeGrafter"/>
</dbReference>
<dbReference type="SUPFAM" id="SSF56219">
    <property type="entry name" value="DNase I-like"/>
    <property type="match status" value="1"/>
</dbReference>
<keyword evidence="3" id="KW-1185">Reference proteome</keyword>
<dbReference type="EMBL" id="CAJPWZ010003324">
    <property type="protein sequence ID" value="CAG2257280.1"/>
    <property type="molecule type" value="Genomic_DNA"/>
</dbReference>
<dbReference type="Proteomes" id="UP000683360">
    <property type="component" value="Unassembled WGS sequence"/>
</dbReference>
<dbReference type="InterPro" id="IPR005135">
    <property type="entry name" value="Endo/exonuclease/phosphatase"/>
</dbReference>
<protein>
    <recommendedName>
        <fullName evidence="1">Endonuclease/exonuclease/phosphatase domain-containing protein</fullName>
    </recommendedName>
</protein>
<comment type="caution">
    <text evidence="2">The sequence shown here is derived from an EMBL/GenBank/DDBJ whole genome shotgun (WGS) entry which is preliminary data.</text>
</comment>
<gene>
    <name evidence="2" type="ORF">MEDL_68549</name>
</gene>
<evidence type="ECO:0000313" key="2">
    <source>
        <dbReference type="EMBL" id="CAG2257280.1"/>
    </source>
</evidence>